<protein>
    <recommendedName>
        <fullName evidence="3">Zn(2)-C6 fungal-type domain-containing protein</fullName>
    </recommendedName>
</protein>
<reference evidence="4 5" key="1">
    <citation type="journal article" date="2010" name="Nature">
        <title>Comparative genomics reveals mobile pathogenicity chromosomes in Fusarium.</title>
        <authorList>
            <person name="Ma L.J."/>
            <person name="van der Does H.C."/>
            <person name="Borkovich K.A."/>
            <person name="Coleman J.J."/>
            <person name="Daboussi M.J."/>
            <person name="Di Pietro A."/>
            <person name="Dufresne M."/>
            <person name="Freitag M."/>
            <person name="Grabherr M."/>
            <person name="Henrissat B."/>
            <person name="Houterman P.M."/>
            <person name="Kang S."/>
            <person name="Shim W.B."/>
            <person name="Woloshuk C."/>
            <person name="Xie X."/>
            <person name="Xu J.R."/>
            <person name="Antoniw J."/>
            <person name="Baker S.E."/>
            <person name="Bluhm B.H."/>
            <person name="Breakspear A."/>
            <person name="Brown D.W."/>
            <person name="Butchko R.A."/>
            <person name="Chapman S."/>
            <person name="Coulson R."/>
            <person name="Coutinho P.M."/>
            <person name="Danchin E.G."/>
            <person name="Diener A."/>
            <person name="Gale L.R."/>
            <person name="Gardiner D.M."/>
            <person name="Goff S."/>
            <person name="Hammond-Kosack K.E."/>
            <person name="Hilburn K."/>
            <person name="Hua-Van A."/>
            <person name="Jonkers W."/>
            <person name="Kazan K."/>
            <person name="Kodira C.D."/>
            <person name="Koehrsen M."/>
            <person name="Kumar L."/>
            <person name="Lee Y.H."/>
            <person name="Li L."/>
            <person name="Manners J.M."/>
            <person name="Miranda-Saavedra D."/>
            <person name="Mukherjee M."/>
            <person name="Park G."/>
            <person name="Park J."/>
            <person name="Park S.Y."/>
            <person name="Proctor R.H."/>
            <person name="Regev A."/>
            <person name="Ruiz-Roldan M.C."/>
            <person name="Sain D."/>
            <person name="Sakthikumar S."/>
            <person name="Sykes S."/>
            <person name="Schwartz D.C."/>
            <person name="Turgeon B.G."/>
            <person name="Wapinski I."/>
            <person name="Yoder O."/>
            <person name="Young S."/>
            <person name="Zeng Q."/>
            <person name="Zhou S."/>
            <person name="Galagan J."/>
            <person name="Cuomo C.A."/>
            <person name="Kistler H.C."/>
            <person name="Rep M."/>
        </authorList>
    </citation>
    <scope>NUCLEOTIDE SEQUENCE [LARGE SCALE GENOMIC DNA]</scope>
    <source>
        <strain evidence="5">M3125 / FGSC 7600</strain>
    </source>
</reference>
<evidence type="ECO:0000259" key="3">
    <source>
        <dbReference type="PROSITE" id="PS50048"/>
    </source>
</evidence>
<dbReference type="SUPFAM" id="SSF57701">
    <property type="entry name" value="Zn2/Cys6 DNA-binding domain"/>
    <property type="match status" value="1"/>
</dbReference>
<dbReference type="OrthoDB" id="4356994at2759"/>
<dbReference type="Proteomes" id="UP000009096">
    <property type="component" value="Chromosome 3"/>
</dbReference>
<dbReference type="Gene3D" id="4.10.240.10">
    <property type="entry name" value="Zn(2)-C6 fungal-type DNA-binding domain"/>
    <property type="match status" value="1"/>
</dbReference>
<gene>
    <name evidence="4" type="ORF">FVEG_05681</name>
</gene>
<dbReference type="KEGG" id="fvr:FVEG_05681"/>
<dbReference type="CDD" id="cd00067">
    <property type="entry name" value="GAL4"/>
    <property type="match status" value="1"/>
</dbReference>
<name>W7LZD4_GIBM7</name>
<dbReference type="GO" id="GO:0000981">
    <property type="term" value="F:DNA-binding transcription factor activity, RNA polymerase II-specific"/>
    <property type="evidence" value="ECO:0007669"/>
    <property type="project" value="InterPro"/>
</dbReference>
<dbReference type="InterPro" id="IPR001138">
    <property type="entry name" value="Zn2Cys6_DnaBD"/>
</dbReference>
<dbReference type="AlphaFoldDB" id="W7LZD4"/>
<dbReference type="GO" id="GO:0008270">
    <property type="term" value="F:zinc ion binding"/>
    <property type="evidence" value="ECO:0007669"/>
    <property type="project" value="InterPro"/>
</dbReference>
<keyword evidence="1" id="KW-0539">Nucleus</keyword>
<evidence type="ECO:0000313" key="5">
    <source>
        <dbReference type="Proteomes" id="UP000009096"/>
    </source>
</evidence>
<dbReference type="RefSeq" id="XP_018750869.1">
    <property type="nucleotide sequence ID" value="XM_018893924.1"/>
</dbReference>
<dbReference type="GeneID" id="30063655"/>
<dbReference type="PANTHER" id="PTHR37534:SF46">
    <property type="entry name" value="ZN(II)2CYS6 TRANSCRIPTION FACTOR (EUROFUNG)"/>
    <property type="match status" value="1"/>
</dbReference>
<evidence type="ECO:0000256" key="1">
    <source>
        <dbReference type="ARBA" id="ARBA00023242"/>
    </source>
</evidence>
<dbReference type="Pfam" id="PF00172">
    <property type="entry name" value="Zn_clus"/>
    <property type="match status" value="1"/>
</dbReference>
<dbReference type="PROSITE" id="PS50048">
    <property type="entry name" value="ZN2_CY6_FUNGAL_2"/>
    <property type="match status" value="1"/>
</dbReference>
<dbReference type="EMBL" id="DS022247">
    <property type="protein sequence ID" value="EWG44678.1"/>
    <property type="molecule type" value="Genomic_DNA"/>
</dbReference>
<dbReference type="SMART" id="SM00066">
    <property type="entry name" value="GAL4"/>
    <property type="match status" value="1"/>
</dbReference>
<keyword evidence="5" id="KW-1185">Reference proteome</keyword>
<dbReference type="VEuPathDB" id="FungiDB:FVEG_05681"/>
<feature type="compositionally biased region" description="Low complexity" evidence="2">
    <location>
        <begin position="61"/>
        <end position="74"/>
    </location>
</feature>
<dbReference type="eggNOG" id="ENOG502TDWK">
    <property type="taxonomic scope" value="Eukaryota"/>
</dbReference>
<feature type="domain" description="Zn(2)-C6 fungal-type" evidence="3">
    <location>
        <begin position="23"/>
        <end position="52"/>
    </location>
</feature>
<evidence type="ECO:0000256" key="2">
    <source>
        <dbReference type="SAM" id="MobiDB-lite"/>
    </source>
</evidence>
<feature type="region of interest" description="Disordered" evidence="2">
    <location>
        <begin position="60"/>
        <end position="109"/>
    </location>
</feature>
<evidence type="ECO:0000313" key="4">
    <source>
        <dbReference type="EMBL" id="EWG44678.1"/>
    </source>
</evidence>
<sequence length="612" mass="68890">MPDGSTQMTRVGKRQSKGRSRLGCLTCRAKHVKCDERLPICRRCERLNLSCSPYWTHEAASSSRRSSSTSSSPRMPQPRRRPVAHEDRSPVQDFNLPSNSQDPPSWAVLDDLSSDTISSQFQRDDVQSSSLATSMAQASAWAHSPESSALGTTPFSGNGGAMDCIMTHLSPGSLPLVNHIGSSQTEIMGHGCLTLGHEEYKALGHYQNGFCLVHTSKAAAWSFPVLLLQKVSYSAIALRYAVAVALQDLDARRHTEGLTLSGQESALAFSHFTRASSAFREAIRQPAKPVDHVETLATLYFHYVYLTHQRAVDKEELHKLSQAVVRYLQRSSIGDVLTRSATESVATMTPSMRSFLCRLLLWVYREDVYAMGYRCAGEVARYMSGRPKLLRRLCVVSRPVLQLNWGTLYPTEQRLDDVFSAQHLDMLVRMIQLQFQITEFGWSTMDSVMSDESSGTQRPEVRNAQIEEKLNLIETEFSATFQMITMPDDNHVASACDLVESAAVFVTIYYAWKMIYYRCAGMPEDRIQDVLAMLMQAAQHTIRKVHLKDLRRALLAAVIETKNPIHKDWIMSKLGPQWRLVLEHALDRHSRLGQHISIWTLYELASDTSGIW</sequence>
<proteinExistence type="predicted"/>
<dbReference type="InterPro" id="IPR036864">
    <property type="entry name" value="Zn2-C6_fun-type_DNA-bd_sf"/>
</dbReference>
<dbReference type="PROSITE" id="PS00463">
    <property type="entry name" value="ZN2_CY6_FUNGAL_1"/>
    <property type="match status" value="1"/>
</dbReference>
<dbReference type="PANTHER" id="PTHR37534">
    <property type="entry name" value="TRANSCRIPTIONAL ACTIVATOR PROTEIN UGA3"/>
    <property type="match status" value="1"/>
</dbReference>
<organism evidence="4 5">
    <name type="scientific">Gibberella moniliformis (strain M3125 / FGSC 7600)</name>
    <name type="common">Maize ear and stalk rot fungus</name>
    <name type="synonym">Fusarium verticillioides</name>
    <dbReference type="NCBI Taxonomy" id="334819"/>
    <lineage>
        <taxon>Eukaryota</taxon>
        <taxon>Fungi</taxon>
        <taxon>Dikarya</taxon>
        <taxon>Ascomycota</taxon>
        <taxon>Pezizomycotina</taxon>
        <taxon>Sordariomycetes</taxon>
        <taxon>Hypocreomycetidae</taxon>
        <taxon>Hypocreales</taxon>
        <taxon>Nectriaceae</taxon>
        <taxon>Fusarium</taxon>
        <taxon>Fusarium fujikuroi species complex</taxon>
    </lineage>
</organism>
<accession>W7LZD4</accession>